<proteinExistence type="predicted"/>
<evidence type="ECO:0000313" key="2">
    <source>
        <dbReference type="Proteomes" id="UP000015106"/>
    </source>
</evidence>
<reference evidence="1" key="2">
    <citation type="submission" date="2018-03" db="EMBL/GenBank/DDBJ databases">
        <title>The Triticum urartu genome reveals the dynamic nature of wheat genome evolution.</title>
        <authorList>
            <person name="Ling H."/>
            <person name="Ma B."/>
            <person name="Shi X."/>
            <person name="Liu H."/>
            <person name="Dong L."/>
            <person name="Sun H."/>
            <person name="Cao Y."/>
            <person name="Gao Q."/>
            <person name="Zheng S."/>
            <person name="Li Y."/>
            <person name="Yu Y."/>
            <person name="Du H."/>
            <person name="Qi M."/>
            <person name="Li Y."/>
            <person name="Yu H."/>
            <person name="Cui Y."/>
            <person name="Wang N."/>
            <person name="Chen C."/>
            <person name="Wu H."/>
            <person name="Zhao Y."/>
            <person name="Zhang J."/>
            <person name="Li Y."/>
            <person name="Zhou W."/>
            <person name="Zhang B."/>
            <person name="Hu W."/>
            <person name="Eijk M."/>
            <person name="Tang J."/>
            <person name="Witsenboer H."/>
            <person name="Zhao S."/>
            <person name="Li Z."/>
            <person name="Zhang A."/>
            <person name="Wang D."/>
            <person name="Liang C."/>
        </authorList>
    </citation>
    <scope>NUCLEOTIDE SEQUENCE [LARGE SCALE GENOMIC DNA]</scope>
    <source>
        <strain evidence="1">cv. G1812</strain>
    </source>
</reference>
<sequence length="109" mass="11483">MMNGHVHVRPAHDGTISQTLAVAAAVALAVTAAARPSSARWRSVSSGCSSTFLERCGSIHRPSSVLTMPLFNSWRHPSGTMCSSMRKSAALLTSAGSLPPSLNSLPRPW</sequence>
<protein>
    <submittedName>
        <fullName evidence="1">Uncharacterized protein</fullName>
    </submittedName>
</protein>
<accession>A0A8R7PXT1</accession>
<organism evidence="1 2">
    <name type="scientific">Triticum urartu</name>
    <name type="common">Red wild einkorn</name>
    <name type="synonym">Crithodium urartu</name>
    <dbReference type="NCBI Taxonomy" id="4572"/>
    <lineage>
        <taxon>Eukaryota</taxon>
        <taxon>Viridiplantae</taxon>
        <taxon>Streptophyta</taxon>
        <taxon>Embryophyta</taxon>
        <taxon>Tracheophyta</taxon>
        <taxon>Spermatophyta</taxon>
        <taxon>Magnoliopsida</taxon>
        <taxon>Liliopsida</taxon>
        <taxon>Poales</taxon>
        <taxon>Poaceae</taxon>
        <taxon>BOP clade</taxon>
        <taxon>Pooideae</taxon>
        <taxon>Triticodae</taxon>
        <taxon>Triticeae</taxon>
        <taxon>Triticinae</taxon>
        <taxon>Triticum</taxon>
    </lineage>
</organism>
<dbReference type="Gramene" id="TuG1812G0300005430.01.T01">
    <property type="protein sequence ID" value="TuG1812G0300005430.01.T01.cds385326"/>
    <property type="gene ID" value="TuG1812G0300005430.01"/>
</dbReference>
<gene>
    <name evidence="1" type="primary">LOC125546151</name>
</gene>
<reference evidence="2" key="1">
    <citation type="journal article" date="2013" name="Nature">
        <title>Draft genome of the wheat A-genome progenitor Triticum urartu.</title>
        <authorList>
            <person name="Ling H.Q."/>
            <person name="Zhao S."/>
            <person name="Liu D."/>
            <person name="Wang J."/>
            <person name="Sun H."/>
            <person name="Zhang C."/>
            <person name="Fan H."/>
            <person name="Li D."/>
            <person name="Dong L."/>
            <person name="Tao Y."/>
            <person name="Gao C."/>
            <person name="Wu H."/>
            <person name="Li Y."/>
            <person name="Cui Y."/>
            <person name="Guo X."/>
            <person name="Zheng S."/>
            <person name="Wang B."/>
            <person name="Yu K."/>
            <person name="Liang Q."/>
            <person name="Yang W."/>
            <person name="Lou X."/>
            <person name="Chen J."/>
            <person name="Feng M."/>
            <person name="Jian J."/>
            <person name="Zhang X."/>
            <person name="Luo G."/>
            <person name="Jiang Y."/>
            <person name="Liu J."/>
            <person name="Wang Z."/>
            <person name="Sha Y."/>
            <person name="Zhang B."/>
            <person name="Wu H."/>
            <person name="Tang D."/>
            <person name="Shen Q."/>
            <person name="Xue P."/>
            <person name="Zou S."/>
            <person name="Wang X."/>
            <person name="Liu X."/>
            <person name="Wang F."/>
            <person name="Yang Y."/>
            <person name="An X."/>
            <person name="Dong Z."/>
            <person name="Zhang K."/>
            <person name="Zhang X."/>
            <person name="Luo M.C."/>
            <person name="Dvorak J."/>
            <person name="Tong Y."/>
            <person name="Wang J."/>
            <person name="Yang H."/>
            <person name="Li Z."/>
            <person name="Wang D."/>
            <person name="Zhang A."/>
            <person name="Wang J."/>
        </authorList>
    </citation>
    <scope>NUCLEOTIDE SEQUENCE</scope>
    <source>
        <strain evidence="2">cv. G1812</strain>
    </source>
</reference>
<evidence type="ECO:0000313" key="1">
    <source>
        <dbReference type="EnsemblPlants" id="TuG1812G0300005430.01.T01.cds385326"/>
    </source>
</evidence>
<keyword evidence="2" id="KW-1185">Reference proteome</keyword>
<reference evidence="1" key="3">
    <citation type="submission" date="2022-06" db="UniProtKB">
        <authorList>
            <consortium name="EnsemblPlants"/>
        </authorList>
    </citation>
    <scope>IDENTIFICATION</scope>
</reference>
<dbReference type="AlphaFoldDB" id="A0A8R7PXT1"/>
<dbReference type="EnsemblPlants" id="TuG1812G0300005430.01.T01">
    <property type="protein sequence ID" value="TuG1812G0300005430.01.T01.cds385326"/>
    <property type="gene ID" value="TuG1812G0300005430.01"/>
</dbReference>
<name>A0A8R7PXT1_TRIUA</name>
<dbReference type="Proteomes" id="UP000015106">
    <property type="component" value="Chromosome 3"/>
</dbReference>